<dbReference type="Proteomes" id="UP000821853">
    <property type="component" value="Chromosome 2"/>
</dbReference>
<dbReference type="AlphaFoldDB" id="A0A9J6FY32"/>
<name>A0A9J6FY32_HAELO</name>
<reference evidence="1 2" key="1">
    <citation type="journal article" date="2020" name="Cell">
        <title>Large-Scale Comparative Analyses of Tick Genomes Elucidate Their Genetic Diversity and Vector Capacities.</title>
        <authorList>
            <consortium name="Tick Genome and Microbiome Consortium (TIGMIC)"/>
            <person name="Jia N."/>
            <person name="Wang J."/>
            <person name="Shi W."/>
            <person name="Du L."/>
            <person name="Sun Y."/>
            <person name="Zhan W."/>
            <person name="Jiang J.F."/>
            <person name="Wang Q."/>
            <person name="Zhang B."/>
            <person name="Ji P."/>
            <person name="Bell-Sakyi L."/>
            <person name="Cui X.M."/>
            <person name="Yuan T.T."/>
            <person name="Jiang B.G."/>
            <person name="Yang W.F."/>
            <person name="Lam T.T."/>
            <person name="Chang Q.C."/>
            <person name="Ding S.J."/>
            <person name="Wang X.J."/>
            <person name="Zhu J.G."/>
            <person name="Ruan X.D."/>
            <person name="Zhao L."/>
            <person name="Wei J.T."/>
            <person name="Ye R.Z."/>
            <person name="Que T.C."/>
            <person name="Du C.H."/>
            <person name="Zhou Y.H."/>
            <person name="Cheng J.X."/>
            <person name="Dai P.F."/>
            <person name="Guo W.B."/>
            <person name="Han X.H."/>
            <person name="Huang E.J."/>
            <person name="Li L.F."/>
            <person name="Wei W."/>
            <person name="Gao Y.C."/>
            <person name="Liu J.Z."/>
            <person name="Shao H.Z."/>
            <person name="Wang X."/>
            <person name="Wang C.C."/>
            <person name="Yang T.C."/>
            <person name="Huo Q.B."/>
            <person name="Li W."/>
            <person name="Chen H.Y."/>
            <person name="Chen S.E."/>
            <person name="Zhou L.G."/>
            <person name="Ni X.B."/>
            <person name="Tian J.H."/>
            <person name="Sheng Y."/>
            <person name="Liu T."/>
            <person name="Pan Y.S."/>
            <person name="Xia L.Y."/>
            <person name="Li J."/>
            <person name="Zhao F."/>
            <person name="Cao W.C."/>
        </authorList>
    </citation>
    <scope>NUCLEOTIDE SEQUENCE [LARGE SCALE GENOMIC DNA]</scope>
    <source>
        <strain evidence="1">HaeL-2018</strain>
    </source>
</reference>
<accession>A0A9J6FY32</accession>
<dbReference type="VEuPathDB" id="VectorBase:HLOH_053703"/>
<keyword evidence="2" id="KW-1185">Reference proteome</keyword>
<organism evidence="1 2">
    <name type="scientific">Haemaphysalis longicornis</name>
    <name type="common">Bush tick</name>
    <dbReference type="NCBI Taxonomy" id="44386"/>
    <lineage>
        <taxon>Eukaryota</taxon>
        <taxon>Metazoa</taxon>
        <taxon>Ecdysozoa</taxon>
        <taxon>Arthropoda</taxon>
        <taxon>Chelicerata</taxon>
        <taxon>Arachnida</taxon>
        <taxon>Acari</taxon>
        <taxon>Parasitiformes</taxon>
        <taxon>Ixodida</taxon>
        <taxon>Ixodoidea</taxon>
        <taxon>Ixodidae</taxon>
        <taxon>Haemaphysalinae</taxon>
        <taxon>Haemaphysalis</taxon>
    </lineage>
</organism>
<sequence length="75" mass="8788">MEPTLEKRQIRILGMVVQSNARADETIARLKKMTLQLAKIVHRLTEKRNGMREEDTLRLVISRIAYSLPYHNLTK</sequence>
<proteinExistence type="predicted"/>
<evidence type="ECO:0000313" key="2">
    <source>
        <dbReference type="Proteomes" id="UP000821853"/>
    </source>
</evidence>
<dbReference type="EMBL" id="JABSTR010000004">
    <property type="protein sequence ID" value="KAH9368154.1"/>
    <property type="molecule type" value="Genomic_DNA"/>
</dbReference>
<protein>
    <submittedName>
        <fullName evidence="1">Uncharacterized protein</fullName>
    </submittedName>
</protein>
<comment type="caution">
    <text evidence="1">The sequence shown here is derived from an EMBL/GenBank/DDBJ whole genome shotgun (WGS) entry which is preliminary data.</text>
</comment>
<evidence type="ECO:0000313" key="1">
    <source>
        <dbReference type="EMBL" id="KAH9368154.1"/>
    </source>
</evidence>
<gene>
    <name evidence="1" type="ORF">HPB48_018813</name>
</gene>